<feature type="non-terminal residue" evidence="2">
    <location>
        <position position="460"/>
    </location>
</feature>
<protein>
    <submittedName>
        <fullName evidence="2">Uncharacterized protein</fullName>
    </submittedName>
</protein>
<sequence length="460" mass="44257">QGLEVTSGGEQSVPGQDLAHQLRETFQNGGGTASGPDAHQQKLRVILHAIEALRDRQRQRALEGTQNSGAGSLSLIGSNHEGLLLPEVDPGHAHELSATGSASGNELGTAPPTVEILPISGTSGNGAGTSGLGDVGSSGAGASASEGGGSGGNGASASGGGGSGGNGASASGGGGSGGNGASASEGGGSGGNGASASGGGGSGGNGASASGGGGSGGNGASASGGGGSEATGGTEKVDVEPADINSGNKIIGNTVELGPLAPIDPYDPDAAGLGVDLRSIAGDSASLDAIFAEAGINSIHGTGLGGVAAEPVAEQGSGSALEPTAEPKDPQEQTKTFVSANLQEVGPVEAPIPTMEAAGSNPAQRETRPRIGGPATCDKDGRGFFAGDGECYFCSCEPNDMNCQVKQIACLWDVEAPTLLSNECVATYIPGKCCPEVRCFGDVLLEEKKEVAAMANAAEP</sequence>
<feature type="region of interest" description="Disordered" evidence="1">
    <location>
        <begin position="313"/>
        <end position="333"/>
    </location>
</feature>
<proteinExistence type="predicted"/>
<gene>
    <name evidence="2" type="ORF">CTOB1V02_LOCUS10570</name>
</gene>
<feature type="region of interest" description="Disordered" evidence="1">
    <location>
        <begin position="84"/>
        <end position="249"/>
    </location>
</feature>
<accession>A0A7R8ZQK8</accession>
<dbReference type="AlphaFoldDB" id="A0A7R8ZQK8"/>
<reference evidence="2" key="1">
    <citation type="submission" date="2020-11" db="EMBL/GenBank/DDBJ databases">
        <authorList>
            <person name="Tran Van P."/>
        </authorList>
    </citation>
    <scope>NUCLEOTIDE SEQUENCE</scope>
</reference>
<evidence type="ECO:0000256" key="1">
    <source>
        <dbReference type="SAM" id="MobiDB-lite"/>
    </source>
</evidence>
<organism evidence="2">
    <name type="scientific">Cyprideis torosa</name>
    <dbReference type="NCBI Taxonomy" id="163714"/>
    <lineage>
        <taxon>Eukaryota</taxon>
        <taxon>Metazoa</taxon>
        <taxon>Ecdysozoa</taxon>
        <taxon>Arthropoda</taxon>
        <taxon>Crustacea</taxon>
        <taxon>Oligostraca</taxon>
        <taxon>Ostracoda</taxon>
        <taxon>Podocopa</taxon>
        <taxon>Podocopida</taxon>
        <taxon>Cytherocopina</taxon>
        <taxon>Cytheroidea</taxon>
        <taxon>Cytherideidae</taxon>
        <taxon>Cyprideis</taxon>
    </lineage>
</organism>
<feature type="compositionally biased region" description="Gly residues" evidence="1">
    <location>
        <begin position="146"/>
        <end position="230"/>
    </location>
</feature>
<evidence type="ECO:0000313" key="2">
    <source>
        <dbReference type="EMBL" id="CAD7232742.1"/>
    </source>
</evidence>
<feature type="compositionally biased region" description="Gly residues" evidence="1">
    <location>
        <begin position="123"/>
        <end position="139"/>
    </location>
</feature>
<dbReference type="EMBL" id="OB665070">
    <property type="protein sequence ID" value="CAD7232742.1"/>
    <property type="molecule type" value="Genomic_DNA"/>
</dbReference>
<name>A0A7R8ZQK8_9CRUS</name>
<feature type="region of interest" description="Disordered" evidence="1">
    <location>
        <begin position="351"/>
        <end position="374"/>
    </location>
</feature>